<comment type="caution">
    <text evidence="1">The sequence shown here is derived from an EMBL/GenBank/DDBJ whole genome shotgun (WGS) entry which is preliminary data.</text>
</comment>
<evidence type="ECO:0000313" key="2">
    <source>
        <dbReference type="Proteomes" id="UP001209854"/>
    </source>
</evidence>
<reference evidence="1 2" key="1">
    <citation type="submission" date="2022-10" db="EMBL/GenBank/DDBJ databases">
        <title>High-quality genome sequences of two octocoral-associated bacteria, Endozoicomonas euniceicola EF212 and Endozoicomonas gorgoniicola PS125.</title>
        <authorList>
            <person name="Chiou Y.-J."/>
            <person name="Chen Y.-H."/>
        </authorList>
    </citation>
    <scope>NUCLEOTIDE SEQUENCE [LARGE SCALE GENOMIC DNA]</scope>
    <source>
        <strain evidence="1 2">PS125</strain>
    </source>
</reference>
<protein>
    <submittedName>
        <fullName evidence="1">Protein kinase</fullName>
    </submittedName>
</protein>
<keyword evidence="1" id="KW-0418">Kinase</keyword>
<proteinExistence type="predicted"/>
<dbReference type="Pfam" id="PF06293">
    <property type="entry name" value="Kdo"/>
    <property type="match status" value="1"/>
</dbReference>
<keyword evidence="1" id="KW-0808">Transferase</keyword>
<dbReference type="Proteomes" id="UP001209854">
    <property type="component" value="Unassembled WGS sequence"/>
</dbReference>
<dbReference type="InterPro" id="IPR011009">
    <property type="entry name" value="Kinase-like_dom_sf"/>
</dbReference>
<sequence length="252" mass="29047">MFNSSTWTITPEYQTGNTLKAFSSIDHVFNLRGKQINDDKLSSVHRVEIDGVGYYVKKYIKAGKGVRRYLGRSRIRAEWENMLFFHELGIPAAKVVAYGEEKKFGVMTRGVLITEEVKNSKDLKTMVDEGSSKLSDRVWMRQVINQVATITRTLHDKKFIHTDFKWRNILVTQTEQPKVFLIDCPSGAIAKSFIFKRGRIKDLACLDKVGEISLSSTDRLRFFLRYSNSKSLSKKNKKLINSITNFFDKTKK</sequence>
<dbReference type="EMBL" id="JAPFCC010000001">
    <property type="protein sequence ID" value="MCW7555009.1"/>
    <property type="molecule type" value="Genomic_DNA"/>
</dbReference>
<organism evidence="1 2">
    <name type="scientific">Endozoicomonas gorgoniicola</name>
    <dbReference type="NCBI Taxonomy" id="1234144"/>
    <lineage>
        <taxon>Bacteria</taxon>
        <taxon>Pseudomonadati</taxon>
        <taxon>Pseudomonadota</taxon>
        <taxon>Gammaproteobacteria</taxon>
        <taxon>Oceanospirillales</taxon>
        <taxon>Endozoicomonadaceae</taxon>
        <taxon>Endozoicomonas</taxon>
    </lineage>
</organism>
<dbReference type="SUPFAM" id="SSF56112">
    <property type="entry name" value="Protein kinase-like (PK-like)"/>
    <property type="match status" value="1"/>
</dbReference>
<dbReference type="GO" id="GO:0016301">
    <property type="term" value="F:kinase activity"/>
    <property type="evidence" value="ECO:0007669"/>
    <property type="project" value="UniProtKB-KW"/>
</dbReference>
<dbReference type="InterPro" id="IPR008271">
    <property type="entry name" value="Ser/Thr_kinase_AS"/>
</dbReference>
<name>A0ABT3N064_9GAMM</name>
<gene>
    <name evidence="1" type="ORF">NX722_20765</name>
</gene>
<dbReference type="RefSeq" id="WP_262564772.1">
    <property type="nucleotide sequence ID" value="NZ_JAPFCC010000001.1"/>
</dbReference>
<dbReference type="PROSITE" id="PS00108">
    <property type="entry name" value="PROTEIN_KINASE_ST"/>
    <property type="match status" value="1"/>
</dbReference>
<dbReference type="Gene3D" id="1.10.510.10">
    <property type="entry name" value="Transferase(Phosphotransferase) domain 1"/>
    <property type="match status" value="1"/>
</dbReference>
<keyword evidence="2" id="KW-1185">Reference proteome</keyword>
<evidence type="ECO:0000313" key="1">
    <source>
        <dbReference type="EMBL" id="MCW7555009.1"/>
    </source>
</evidence>
<accession>A0ABT3N064</accession>